<evidence type="ECO:0000313" key="1">
    <source>
        <dbReference type="EMBL" id="KKL92950.1"/>
    </source>
</evidence>
<dbReference type="AlphaFoldDB" id="A0A0F9IGQ4"/>
<reference evidence="1" key="1">
    <citation type="journal article" date="2015" name="Nature">
        <title>Complex archaea that bridge the gap between prokaryotes and eukaryotes.</title>
        <authorList>
            <person name="Spang A."/>
            <person name="Saw J.H."/>
            <person name="Jorgensen S.L."/>
            <person name="Zaremba-Niedzwiedzka K."/>
            <person name="Martijn J."/>
            <person name="Lind A.E."/>
            <person name="van Eijk R."/>
            <person name="Schleper C."/>
            <person name="Guy L."/>
            <person name="Ettema T.J."/>
        </authorList>
    </citation>
    <scope>NUCLEOTIDE SEQUENCE</scope>
</reference>
<feature type="non-terminal residue" evidence="1">
    <location>
        <position position="1"/>
    </location>
</feature>
<proteinExistence type="predicted"/>
<accession>A0A0F9IGQ4</accession>
<organism evidence="1">
    <name type="scientific">marine sediment metagenome</name>
    <dbReference type="NCBI Taxonomy" id="412755"/>
    <lineage>
        <taxon>unclassified sequences</taxon>
        <taxon>metagenomes</taxon>
        <taxon>ecological metagenomes</taxon>
    </lineage>
</organism>
<comment type="caution">
    <text evidence="1">The sequence shown here is derived from an EMBL/GenBank/DDBJ whole genome shotgun (WGS) entry which is preliminary data.</text>
</comment>
<dbReference type="EMBL" id="LAZR01019327">
    <property type="protein sequence ID" value="KKL92950.1"/>
    <property type="molecule type" value="Genomic_DNA"/>
</dbReference>
<protein>
    <submittedName>
        <fullName evidence="1">Uncharacterized protein</fullName>
    </submittedName>
</protein>
<sequence length="454" mass="51697">DFTALPVIKRLFKTLAQLKNMATKGHPDFANYDMEQVEALETAMQTRETTSGEKVDNQAKFIEIYEVHGEMPIAFLKEKPIDTDWTTFRQQMQVVTFFEAKDKGQYNDFTLYRGKEAKSPYMLTHLIKEEGRTKAIGAVEFLFDGQWMKNHSIKQWKDQIDITSRIVFQTADPRYADKNVLTNFESGDIFTWDRQKGGELTQVNNQGHDITSLKLFIDQWTDVEREGTSTPDAARGTIPPSGTPLGTTQIVTSQGLSLFEVMTENKGLHIEDMLREYIIPHLKKKMKNKDELASILEDHEVDRIDAMYVPKEAIRRFNKRTLDSVLEGEIPQPFNQIAEEDAVRQDLAPLGNQRFFTPDDLNWDKVFKDLEWKLDVDVTNEQGDKQAVLTTLSAVLQTIAANPQVLQDPTAKMLFNKILSRTGTVSPVELKATRIAQPQPIPDEAIKGLATPTQ</sequence>
<name>A0A0F9IGQ4_9ZZZZ</name>
<gene>
    <name evidence="1" type="ORF">LCGC14_1879600</name>
</gene>